<evidence type="ECO:0000313" key="9">
    <source>
        <dbReference type="Proteomes" id="UP001157418"/>
    </source>
</evidence>
<comment type="caution">
    <text evidence="8">The sequence shown here is derived from an EMBL/GenBank/DDBJ whole genome shotgun (WGS) entry which is preliminary data.</text>
</comment>
<dbReference type="EMBL" id="CAKMRJ010005745">
    <property type="protein sequence ID" value="CAH1453709.1"/>
    <property type="molecule type" value="Genomic_DNA"/>
</dbReference>
<keyword evidence="5 7" id="KW-0472">Membrane</keyword>
<keyword evidence="2 7" id="KW-0812">Transmembrane</keyword>
<evidence type="ECO:0000313" key="8">
    <source>
        <dbReference type="EMBL" id="CAH1453709.1"/>
    </source>
</evidence>
<proteinExistence type="inferred from homology"/>
<dbReference type="PANTHER" id="PTHR31769">
    <property type="entry name" value="OS07G0462200 PROTEIN-RELATED"/>
    <property type="match status" value="1"/>
</dbReference>
<evidence type="ECO:0000256" key="4">
    <source>
        <dbReference type="ARBA" id="ARBA00022989"/>
    </source>
</evidence>
<accession>A0AAU9PV47</accession>
<feature type="transmembrane region" description="Helical" evidence="7">
    <location>
        <begin position="92"/>
        <end position="115"/>
    </location>
</feature>
<dbReference type="InterPro" id="IPR052222">
    <property type="entry name" value="DESIGUAL"/>
</dbReference>
<keyword evidence="9" id="KW-1185">Reference proteome</keyword>
<comment type="similarity">
    <text evidence="6">Belongs to the DESIGUAL family.</text>
</comment>
<keyword evidence="4 7" id="KW-1133">Transmembrane helix</keyword>
<dbReference type="AlphaFoldDB" id="A0AAU9PV47"/>
<dbReference type="GO" id="GO:0012505">
    <property type="term" value="C:endomembrane system"/>
    <property type="evidence" value="ECO:0007669"/>
    <property type="project" value="UniProtKB-SubCell"/>
</dbReference>
<reference evidence="8 9" key="1">
    <citation type="submission" date="2022-01" db="EMBL/GenBank/DDBJ databases">
        <authorList>
            <person name="Xiong W."/>
            <person name="Schranz E."/>
        </authorList>
    </citation>
    <scope>NUCLEOTIDE SEQUENCE [LARGE SCALE GENOMIC DNA]</scope>
</reference>
<name>A0AAU9PV47_9ASTR</name>
<sequence>MERKTIYVCIFVGILGIAAAVAGFAAEATRVKKSQATVVNDGIEIYCEYPSSPAMGFAIGATVALVLARTIITSASGGCCSCCRTIPDLAKLARVCIVISWITSSVAVILFIAGAKLSTQKEVAMDVNGVFYCGTIRPGIFSGAGIMGLVGVLLSIVYYLFYVSAVSGSVKTSSVELEAPPITDVNKPPVSSNKPPVVSRKH</sequence>
<organism evidence="8 9">
    <name type="scientific">Lactuca virosa</name>
    <dbReference type="NCBI Taxonomy" id="75947"/>
    <lineage>
        <taxon>Eukaryota</taxon>
        <taxon>Viridiplantae</taxon>
        <taxon>Streptophyta</taxon>
        <taxon>Embryophyta</taxon>
        <taxon>Tracheophyta</taxon>
        <taxon>Spermatophyta</taxon>
        <taxon>Magnoliopsida</taxon>
        <taxon>eudicotyledons</taxon>
        <taxon>Gunneridae</taxon>
        <taxon>Pentapetalae</taxon>
        <taxon>asterids</taxon>
        <taxon>campanulids</taxon>
        <taxon>Asterales</taxon>
        <taxon>Asteraceae</taxon>
        <taxon>Cichorioideae</taxon>
        <taxon>Cichorieae</taxon>
        <taxon>Lactucinae</taxon>
        <taxon>Lactuca</taxon>
    </lineage>
</organism>
<evidence type="ECO:0000256" key="2">
    <source>
        <dbReference type="ARBA" id="ARBA00022692"/>
    </source>
</evidence>
<evidence type="ECO:0000256" key="3">
    <source>
        <dbReference type="ARBA" id="ARBA00022729"/>
    </source>
</evidence>
<dbReference type="Pfam" id="PF06749">
    <property type="entry name" value="DUF1218"/>
    <property type="match status" value="1"/>
</dbReference>
<comment type="subcellular location">
    <subcellularLocation>
        <location evidence="1">Endomembrane system</location>
        <topology evidence="1">Multi-pass membrane protein</topology>
    </subcellularLocation>
</comment>
<evidence type="ECO:0000256" key="1">
    <source>
        <dbReference type="ARBA" id="ARBA00004127"/>
    </source>
</evidence>
<dbReference type="Proteomes" id="UP001157418">
    <property type="component" value="Unassembled WGS sequence"/>
</dbReference>
<feature type="transmembrane region" description="Helical" evidence="7">
    <location>
        <begin position="54"/>
        <end position="72"/>
    </location>
</feature>
<dbReference type="InterPro" id="IPR009606">
    <property type="entry name" value="DEAL/Modifying_wall_lignin1/2"/>
</dbReference>
<protein>
    <submittedName>
        <fullName evidence="8">Uncharacterized protein</fullName>
    </submittedName>
</protein>
<evidence type="ECO:0000256" key="5">
    <source>
        <dbReference type="ARBA" id="ARBA00023136"/>
    </source>
</evidence>
<evidence type="ECO:0000256" key="7">
    <source>
        <dbReference type="SAM" id="Phobius"/>
    </source>
</evidence>
<feature type="transmembrane region" description="Helical" evidence="7">
    <location>
        <begin position="135"/>
        <end position="161"/>
    </location>
</feature>
<evidence type="ECO:0000256" key="6">
    <source>
        <dbReference type="ARBA" id="ARBA00029467"/>
    </source>
</evidence>
<keyword evidence="3" id="KW-0732">Signal</keyword>
<feature type="transmembrane region" description="Helical" evidence="7">
    <location>
        <begin position="7"/>
        <end position="26"/>
    </location>
</feature>
<gene>
    <name evidence="8" type="ORF">LVIROSA_LOCUS38935</name>
</gene>